<dbReference type="SUPFAM" id="SSF55298">
    <property type="entry name" value="YjgF-like"/>
    <property type="match status" value="1"/>
</dbReference>
<dbReference type="EMBL" id="NPIC01000009">
    <property type="protein sequence ID" value="RDL32942.1"/>
    <property type="molecule type" value="Genomic_DNA"/>
</dbReference>
<dbReference type="GO" id="GO:0019239">
    <property type="term" value="F:deaminase activity"/>
    <property type="evidence" value="ECO:0007669"/>
    <property type="project" value="TreeGrafter"/>
</dbReference>
<comment type="caution">
    <text evidence="2">The sequence shown here is derived from an EMBL/GenBank/DDBJ whole genome shotgun (WGS) entry which is preliminary data.</text>
</comment>
<dbReference type="Proteomes" id="UP000254866">
    <property type="component" value="Unassembled WGS sequence"/>
</dbReference>
<dbReference type="InterPro" id="IPR035959">
    <property type="entry name" value="RutC-like_sf"/>
</dbReference>
<dbReference type="OrthoDB" id="309640at2759"/>
<comment type="similarity">
    <text evidence="1">Belongs to the RutC family.</text>
</comment>
<evidence type="ECO:0000256" key="1">
    <source>
        <dbReference type="ARBA" id="ARBA00010552"/>
    </source>
</evidence>
<keyword evidence="3" id="KW-1185">Reference proteome</keyword>
<name>A0A370TE06_9HELO</name>
<dbReference type="Gene3D" id="3.30.1330.40">
    <property type="entry name" value="RutC-like"/>
    <property type="match status" value="1"/>
</dbReference>
<dbReference type="NCBIfam" id="TIGR00004">
    <property type="entry name" value="Rid family detoxifying hydrolase"/>
    <property type="match status" value="1"/>
</dbReference>
<sequence length="128" mass="13905">MADFKPVFTKDAAPPAGPYSQAIVTSSTVYCSGQIPCKPDGVIFTRPEYSLAQMTELCIQNMNAVLKAAGSSLEKVVKVNVYLTNMDDFAEMNGVYEKFFAHKPARSCVAVYQLPKGVPVEMECIALA</sequence>
<dbReference type="InterPro" id="IPR006056">
    <property type="entry name" value="RidA"/>
</dbReference>
<gene>
    <name evidence="2" type="ORF">BP5553_08381</name>
</gene>
<dbReference type="FunFam" id="3.30.1330.40:FF:000001">
    <property type="entry name" value="L-PSP family endoribonuclease"/>
    <property type="match status" value="1"/>
</dbReference>
<accession>A0A370TE06</accession>
<dbReference type="AlphaFoldDB" id="A0A370TE06"/>
<dbReference type="GO" id="GO:0005739">
    <property type="term" value="C:mitochondrion"/>
    <property type="evidence" value="ECO:0007669"/>
    <property type="project" value="UniProtKB-ARBA"/>
</dbReference>
<proteinExistence type="inferred from homology"/>
<dbReference type="RefSeq" id="XP_031866435.1">
    <property type="nucleotide sequence ID" value="XM_032017004.1"/>
</dbReference>
<evidence type="ECO:0000313" key="2">
    <source>
        <dbReference type="EMBL" id="RDL32942.1"/>
    </source>
</evidence>
<dbReference type="InterPro" id="IPR006175">
    <property type="entry name" value="YjgF/YER057c/UK114"/>
</dbReference>
<dbReference type="Pfam" id="PF01042">
    <property type="entry name" value="Ribonuc_L-PSP"/>
    <property type="match status" value="1"/>
</dbReference>
<protein>
    <submittedName>
        <fullName evidence="2">YjgF-like protein</fullName>
    </submittedName>
</protein>
<dbReference type="PANTHER" id="PTHR11803">
    <property type="entry name" value="2-IMINOBUTANOATE/2-IMINOPROPANOATE DEAMINASE RIDA"/>
    <property type="match status" value="1"/>
</dbReference>
<reference evidence="2 3" key="1">
    <citation type="journal article" date="2018" name="IMA Fungus">
        <title>IMA Genome-F 9: Draft genome sequence of Annulohypoxylon stygium, Aspergillus mulundensis, Berkeleyomyces basicola (syn. Thielaviopsis basicola), Ceratocystis smalleyi, two Cercospora beticola strains, Coleophoma cylindrospora, Fusarium fracticaudum, Phialophora cf. hyalina, and Morchella septimelata.</title>
        <authorList>
            <person name="Wingfield B.D."/>
            <person name="Bills G.F."/>
            <person name="Dong Y."/>
            <person name="Huang W."/>
            <person name="Nel W.J."/>
            <person name="Swalarsk-Parry B.S."/>
            <person name="Vaghefi N."/>
            <person name="Wilken P.M."/>
            <person name="An Z."/>
            <person name="de Beer Z.W."/>
            <person name="De Vos L."/>
            <person name="Chen L."/>
            <person name="Duong T.A."/>
            <person name="Gao Y."/>
            <person name="Hammerbacher A."/>
            <person name="Kikkert J.R."/>
            <person name="Li Y."/>
            <person name="Li H."/>
            <person name="Li K."/>
            <person name="Li Q."/>
            <person name="Liu X."/>
            <person name="Ma X."/>
            <person name="Naidoo K."/>
            <person name="Pethybridge S.J."/>
            <person name="Sun J."/>
            <person name="Steenkamp E.T."/>
            <person name="van der Nest M.A."/>
            <person name="van Wyk S."/>
            <person name="Wingfield M.J."/>
            <person name="Xiong C."/>
            <person name="Yue Q."/>
            <person name="Zhang X."/>
        </authorList>
    </citation>
    <scope>NUCLEOTIDE SEQUENCE [LARGE SCALE GENOMIC DNA]</scope>
    <source>
        <strain evidence="2 3">BP 5553</strain>
    </source>
</reference>
<dbReference type="PANTHER" id="PTHR11803:SF58">
    <property type="entry name" value="PROTEIN HMF1-RELATED"/>
    <property type="match status" value="1"/>
</dbReference>
<dbReference type="STRING" id="2656787.A0A370TE06"/>
<dbReference type="CDD" id="cd00448">
    <property type="entry name" value="YjgF_YER057c_UK114_family"/>
    <property type="match status" value="1"/>
</dbReference>
<dbReference type="GeneID" id="43601230"/>
<dbReference type="GO" id="GO:0005829">
    <property type="term" value="C:cytosol"/>
    <property type="evidence" value="ECO:0007669"/>
    <property type="project" value="TreeGrafter"/>
</dbReference>
<evidence type="ECO:0000313" key="3">
    <source>
        <dbReference type="Proteomes" id="UP000254866"/>
    </source>
</evidence>
<organism evidence="2 3">
    <name type="scientific">Venustampulla echinocandica</name>
    <dbReference type="NCBI Taxonomy" id="2656787"/>
    <lineage>
        <taxon>Eukaryota</taxon>
        <taxon>Fungi</taxon>
        <taxon>Dikarya</taxon>
        <taxon>Ascomycota</taxon>
        <taxon>Pezizomycotina</taxon>
        <taxon>Leotiomycetes</taxon>
        <taxon>Helotiales</taxon>
        <taxon>Pleuroascaceae</taxon>
        <taxon>Venustampulla</taxon>
    </lineage>
</organism>